<dbReference type="NCBIfam" id="TIGR01879">
    <property type="entry name" value="hydantase"/>
    <property type="match status" value="1"/>
</dbReference>
<dbReference type="InterPro" id="IPR011650">
    <property type="entry name" value="Peptidase_M20_dimer"/>
</dbReference>
<dbReference type="PANTHER" id="PTHR32494">
    <property type="entry name" value="ALLANTOATE DEIMINASE-RELATED"/>
    <property type="match status" value="1"/>
</dbReference>
<sequence length="394" mass="42385">MARLSLSDDDKKVRDWFVETTRSLGCAVTVDAMGNTFAVRPGHRDGPPTCAGSHLDTQPTGGRYDGILGIHAGVEMLKVLEDNQVQTEYPVGVVNWTNEEGARFPISMVSSGVWAEEIPLERAHILQEVGGGSATMKSELERIGYLGSVPASYRSTPIAAHFELHIEQGPILEAQRQKIGVVKGVQAYRWYTIDVTGRDAHTGTTPFSSRADALLLAARLITRSHDVAVKHSALASTGILTLSPGSVNTIPGRVRFSLDIRAPADSTVDTVEAELRQDFASLASSNPKLSVEWQTDSVSPAVDFHPDCIAAVRAAAESVTGSAGLVRDMVSGAGHDSVYTSRRCPTSMIFVPCRNGVSHNPEEYTSPEDCAIGAEVLMQSVLRYDRLRAERASG</sequence>
<dbReference type="PIRSF" id="PIRSF001235">
    <property type="entry name" value="Amidase_carbamoylase"/>
    <property type="match status" value="1"/>
</dbReference>
<dbReference type="CDD" id="cd03884">
    <property type="entry name" value="M20_bAS"/>
    <property type="match status" value="1"/>
</dbReference>
<comment type="caution">
    <text evidence="4">The sequence shown here is derived from an EMBL/GenBank/DDBJ whole genome shotgun (WGS) entry which is preliminary data.</text>
</comment>
<dbReference type="InterPro" id="IPR002933">
    <property type="entry name" value="Peptidase_M20"/>
</dbReference>
<dbReference type="Pfam" id="PF01546">
    <property type="entry name" value="Peptidase_M20"/>
    <property type="match status" value="1"/>
</dbReference>
<comment type="similarity">
    <text evidence="1">Belongs to the peptidase M20A family.</text>
</comment>
<keyword evidence="2" id="KW-0378">Hydrolase</keyword>
<dbReference type="GO" id="GO:0016813">
    <property type="term" value="F:hydrolase activity, acting on carbon-nitrogen (but not peptide) bonds, in linear amidines"/>
    <property type="evidence" value="ECO:0007669"/>
    <property type="project" value="InterPro"/>
</dbReference>
<protein>
    <submittedName>
        <fullName evidence="4">Amidase</fullName>
    </submittedName>
</protein>
<dbReference type="EMBL" id="JANBVN010000021">
    <property type="protein sequence ID" value="KAJ9161566.1"/>
    <property type="molecule type" value="Genomic_DNA"/>
</dbReference>
<dbReference type="InterPro" id="IPR010158">
    <property type="entry name" value="Amidase_Cbmase"/>
</dbReference>
<evidence type="ECO:0000313" key="5">
    <source>
        <dbReference type="Proteomes" id="UP001174691"/>
    </source>
</evidence>
<feature type="domain" description="Peptidase M20 dimerisation" evidence="3">
    <location>
        <begin position="189"/>
        <end position="283"/>
    </location>
</feature>
<dbReference type="SUPFAM" id="SSF53187">
    <property type="entry name" value="Zn-dependent exopeptidases"/>
    <property type="match status" value="1"/>
</dbReference>
<dbReference type="PANTHER" id="PTHR32494:SF5">
    <property type="entry name" value="ALLANTOATE AMIDOHYDROLASE"/>
    <property type="match status" value="1"/>
</dbReference>
<proteinExistence type="inferred from homology"/>
<dbReference type="Proteomes" id="UP001174691">
    <property type="component" value="Unassembled WGS sequence"/>
</dbReference>
<reference evidence="4" key="1">
    <citation type="submission" date="2022-07" db="EMBL/GenBank/DDBJ databases">
        <title>Fungi with potential for degradation of polypropylene.</title>
        <authorList>
            <person name="Gostincar C."/>
        </authorList>
    </citation>
    <scope>NUCLEOTIDE SEQUENCE</scope>
    <source>
        <strain evidence="4">EXF-13287</strain>
    </source>
</reference>
<keyword evidence="5" id="KW-1185">Reference proteome</keyword>
<dbReference type="Pfam" id="PF07687">
    <property type="entry name" value="M20_dimer"/>
    <property type="match status" value="1"/>
</dbReference>
<name>A0AA38SB99_9PEZI</name>
<evidence type="ECO:0000256" key="1">
    <source>
        <dbReference type="ARBA" id="ARBA00006247"/>
    </source>
</evidence>
<evidence type="ECO:0000313" key="4">
    <source>
        <dbReference type="EMBL" id="KAJ9161566.1"/>
    </source>
</evidence>
<dbReference type="Gene3D" id="3.40.630.10">
    <property type="entry name" value="Zn peptidases"/>
    <property type="match status" value="1"/>
</dbReference>
<organism evidence="4 5">
    <name type="scientific">Coniochaeta hoffmannii</name>
    <dbReference type="NCBI Taxonomy" id="91930"/>
    <lineage>
        <taxon>Eukaryota</taxon>
        <taxon>Fungi</taxon>
        <taxon>Dikarya</taxon>
        <taxon>Ascomycota</taxon>
        <taxon>Pezizomycotina</taxon>
        <taxon>Sordariomycetes</taxon>
        <taxon>Sordariomycetidae</taxon>
        <taxon>Coniochaetales</taxon>
        <taxon>Coniochaetaceae</taxon>
        <taxon>Coniochaeta</taxon>
    </lineage>
</organism>
<dbReference type="Gene3D" id="3.30.70.360">
    <property type="match status" value="1"/>
</dbReference>
<dbReference type="InterPro" id="IPR036264">
    <property type="entry name" value="Bact_exopeptidase_dim_dom"/>
</dbReference>
<dbReference type="SUPFAM" id="SSF55031">
    <property type="entry name" value="Bacterial exopeptidase dimerisation domain"/>
    <property type="match status" value="1"/>
</dbReference>
<evidence type="ECO:0000259" key="3">
    <source>
        <dbReference type="Pfam" id="PF07687"/>
    </source>
</evidence>
<dbReference type="AlphaFoldDB" id="A0AA38SB99"/>
<gene>
    <name evidence="4" type="ORF">NKR19_g2179</name>
</gene>
<evidence type="ECO:0000256" key="2">
    <source>
        <dbReference type="ARBA" id="ARBA00022801"/>
    </source>
</evidence>
<accession>A0AA38SB99</accession>